<comment type="caution">
    <text evidence="1">The sequence shown here is derived from an EMBL/GenBank/DDBJ whole genome shotgun (WGS) entry which is preliminary data.</text>
</comment>
<gene>
    <name evidence="1" type="ORF">AYI70_g9239</name>
</gene>
<keyword evidence="2" id="KW-1185">Reference proteome</keyword>
<dbReference type="Proteomes" id="UP000187283">
    <property type="component" value="Unassembled WGS sequence"/>
</dbReference>
<proteinExistence type="predicted"/>
<feature type="non-terminal residue" evidence="1">
    <location>
        <position position="17"/>
    </location>
</feature>
<protein>
    <submittedName>
        <fullName evidence="1">Uncharacterized protein</fullName>
    </submittedName>
</protein>
<dbReference type="EMBL" id="LSSN01004068">
    <property type="protein sequence ID" value="OMJ12244.1"/>
    <property type="molecule type" value="Genomic_DNA"/>
</dbReference>
<evidence type="ECO:0000313" key="1">
    <source>
        <dbReference type="EMBL" id="OMJ12244.1"/>
    </source>
</evidence>
<name>A0A1R1XC79_9FUNG</name>
<organism evidence="1 2">
    <name type="scientific">Smittium culicis</name>
    <dbReference type="NCBI Taxonomy" id="133412"/>
    <lineage>
        <taxon>Eukaryota</taxon>
        <taxon>Fungi</taxon>
        <taxon>Fungi incertae sedis</taxon>
        <taxon>Zoopagomycota</taxon>
        <taxon>Kickxellomycotina</taxon>
        <taxon>Harpellomycetes</taxon>
        <taxon>Harpellales</taxon>
        <taxon>Legeriomycetaceae</taxon>
        <taxon>Smittium</taxon>
    </lineage>
</organism>
<sequence length="17" mass="1767">MITSQTISNDNGICAAK</sequence>
<reference evidence="1 2" key="1">
    <citation type="submission" date="2017-01" db="EMBL/GenBank/DDBJ databases">
        <authorList>
            <person name="Mah S.A."/>
            <person name="Swanson W.J."/>
            <person name="Moy G.W."/>
            <person name="Vacquier V.D."/>
        </authorList>
    </citation>
    <scope>NUCLEOTIDE SEQUENCE [LARGE SCALE GENOMIC DNA]</scope>
    <source>
        <strain evidence="1 2">GSMNP</strain>
    </source>
</reference>
<evidence type="ECO:0000313" key="2">
    <source>
        <dbReference type="Proteomes" id="UP000187283"/>
    </source>
</evidence>
<accession>A0A1R1XC79</accession>
<dbReference type="AlphaFoldDB" id="A0A1R1XC79"/>